<reference evidence="2 3" key="1">
    <citation type="journal article" date="2021" name="Sci. Rep.">
        <title>Genome sequencing of the multicellular alga Astrephomene provides insights into convergent evolution of germ-soma differentiation.</title>
        <authorList>
            <person name="Yamashita S."/>
            <person name="Yamamoto K."/>
            <person name="Matsuzaki R."/>
            <person name="Suzuki S."/>
            <person name="Yamaguchi H."/>
            <person name="Hirooka S."/>
            <person name="Minakuchi Y."/>
            <person name="Miyagishima S."/>
            <person name="Kawachi M."/>
            <person name="Toyoda A."/>
            <person name="Nozaki H."/>
        </authorList>
    </citation>
    <scope>NUCLEOTIDE SEQUENCE [LARGE SCALE GENOMIC DNA]</scope>
    <source>
        <strain evidence="2 3">NIES-4017</strain>
    </source>
</reference>
<dbReference type="Proteomes" id="UP001054857">
    <property type="component" value="Unassembled WGS sequence"/>
</dbReference>
<proteinExistence type="predicted"/>
<evidence type="ECO:0000313" key="2">
    <source>
        <dbReference type="EMBL" id="GFR39632.1"/>
    </source>
</evidence>
<comment type="caution">
    <text evidence="2">The sequence shown here is derived from an EMBL/GenBank/DDBJ whole genome shotgun (WGS) entry which is preliminary data.</text>
</comment>
<dbReference type="AlphaFoldDB" id="A0AAD3DF76"/>
<feature type="region of interest" description="Disordered" evidence="1">
    <location>
        <begin position="95"/>
        <end position="133"/>
    </location>
</feature>
<accession>A0AAD3DF76</accession>
<protein>
    <submittedName>
        <fullName evidence="2">Uncharacterized protein</fullName>
    </submittedName>
</protein>
<dbReference type="Gene3D" id="3.40.50.300">
    <property type="entry name" value="P-loop containing nucleotide triphosphate hydrolases"/>
    <property type="match status" value="1"/>
</dbReference>
<gene>
    <name evidence="2" type="ORF">Agub_g98</name>
</gene>
<evidence type="ECO:0000313" key="3">
    <source>
        <dbReference type="Proteomes" id="UP001054857"/>
    </source>
</evidence>
<name>A0AAD3DF76_9CHLO</name>
<dbReference type="InterPro" id="IPR027417">
    <property type="entry name" value="P-loop_NTPase"/>
</dbReference>
<keyword evidence="3" id="KW-1185">Reference proteome</keyword>
<evidence type="ECO:0000256" key="1">
    <source>
        <dbReference type="SAM" id="MobiDB-lite"/>
    </source>
</evidence>
<dbReference type="EMBL" id="BMAR01000001">
    <property type="protein sequence ID" value="GFR39632.1"/>
    <property type="molecule type" value="Genomic_DNA"/>
</dbReference>
<organism evidence="2 3">
    <name type="scientific">Astrephomene gubernaculifera</name>
    <dbReference type="NCBI Taxonomy" id="47775"/>
    <lineage>
        <taxon>Eukaryota</taxon>
        <taxon>Viridiplantae</taxon>
        <taxon>Chlorophyta</taxon>
        <taxon>core chlorophytes</taxon>
        <taxon>Chlorophyceae</taxon>
        <taxon>CS clade</taxon>
        <taxon>Chlamydomonadales</taxon>
        <taxon>Astrephomenaceae</taxon>
        <taxon>Astrephomene</taxon>
    </lineage>
</organism>
<sequence>MATEVPLSGGAAGVRHYYAAVGNKEAKLATLLELLQTLQVVSRRPFAIICSARDTLDSVIFTLMRSRSFAVTAIHSDLTEKERELALTNFRRSAFETPAPAPNGASDATAASEKEGAPESEGAERGFAGGQEQQGAGEQPVCVLAITDVCLKALPKELLPLGLGVLVEFDLPPSKEVYTRRISTLFGGGRDRRSQRCVVVDMVEAGSIAAFRLLESFVAGQVQEVPVRVGDIFL</sequence>
<dbReference type="SUPFAM" id="SSF52540">
    <property type="entry name" value="P-loop containing nucleoside triphosphate hydrolases"/>
    <property type="match status" value="1"/>
</dbReference>